<name>A0ABQ2RW27_9DEIO</name>
<proteinExistence type="predicted"/>
<evidence type="ECO:0008006" key="3">
    <source>
        <dbReference type="Google" id="ProtNLM"/>
    </source>
</evidence>
<dbReference type="Proteomes" id="UP000634308">
    <property type="component" value="Unassembled WGS sequence"/>
</dbReference>
<keyword evidence="2" id="KW-1185">Reference proteome</keyword>
<organism evidence="1 2">
    <name type="scientific">Deinococcus seoulensis</name>
    <dbReference type="NCBI Taxonomy" id="1837379"/>
    <lineage>
        <taxon>Bacteria</taxon>
        <taxon>Thermotogati</taxon>
        <taxon>Deinococcota</taxon>
        <taxon>Deinococci</taxon>
        <taxon>Deinococcales</taxon>
        <taxon>Deinococcaceae</taxon>
        <taxon>Deinococcus</taxon>
    </lineage>
</organism>
<comment type="caution">
    <text evidence="1">The sequence shown here is derived from an EMBL/GenBank/DDBJ whole genome shotgun (WGS) entry which is preliminary data.</text>
</comment>
<dbReference type="EMBL" id="BMQM01000017">
    <property type="protein sequence ID" value="GGR62196.1"/>
    <property type="molecule type" value="Genomic_DNA"/>
</dbReference>
<evidence type="ECO:0000313" key="2">
    <source>
        <dbReference type="Proteomes" id="UP000634308"/>
    </source>
</evidence>
<dbReference type="RefSeq" id="WP_189065344.1">
    <property type="nucleotide sequence ID" value="NZ_BMQM01000017.1"/>
</dbReference>
<sequence length="125" mass="13207">MKQPTPLQLREAVEAALRDGDVTPGTYTWPGGAQTPALYTGDPPEGVTVTGLEVLIPATPDSDVISTFAGAITIDRYPIRAVAHDGQSLTPFFTALASAFRSVAAPQVLQATDRYPDQILVTITP</sequence>
<protein>
    <recommendedName>
        <fullName evidence="3">DUF3168 domain-containing protein</fullName>
    </recommendedName>
</protein>
<gene>
    <name evidence="1" type="ORF">GCM10008959_25180</name>
</gene>
<reference evidence="2" key="1">
    <citation type="journal article" date="2019" name="Int. J. Syst. Evol. Microbiol.">
        <title>The Global Catalogue of Microorganisms (GCM) 10K type strain sequencing project: providing services to taxonomists for standard genome sequencing and annotation.</title>
        <authorList>
            <consortium name="The Broad Institute Genomics Platform"/>
            <consortium name="The Broad Institute Genome Sequencing Center for Infectious Disease"/>
            <person name="Wu L."/>
            <person name="Ma J."/>
        </authorList>
    </citation>
    <scope>NUCLEOTIDE SEQUENCE [LARGE SCALE GENOMIC DNA]</scope>
    <source>
        <strain evidence="2">JCM 31404</strain>
    </source>
</reference>
<evidence type="ECO:0000313" key="1">
    <source>
        <dbReference type="EMBL" id="GGR62196.1"/>
    </source>
</evidence>
<accession>A0ABQ2RW27</accession>